<dbReference type="Proteomes" id="UP000505020">
    <property type="component" value="Chromosome"/>
</dbReference>
<dbReference type="KEGG" id="hsai:HPS36_00430"/>
<keyword evidence="3" id="KW-0378">Hydrolase</keyword>
<name>A0A7D4CQP5_9EURY</name>
<dbReference type="GO" id="GO:0035312">
    <property type="term" value="F:5'-3' DNA exonuclease activity"/>
    <property type="evidence" value="ECO:0007669"/>
    <property type="project" value="TreeGrafter"/>
</dbReference>
<dbReference type="InterPro" id="IPR003141">
    <property type="entry name" value="Pol/His_phosphatase_N"/>
</dbReference>
<dbReference type="CDD" id="cd07432">
    <property type="entry name" value="PHP_HisPPase"/>
    <property type="match status" value="1"/>
</dbReference>
<dbReference type="Pfam" id="PF13263">
    <property type="entry name" value="PHP_C"/>
    <property type="match status" value="1"/>
</dbReference>
<proteinExistence type="predicted"/>
<dbReference type="GO" id="GO:0004534">
    <property type="term" value="F:5'-3' RNA exonuclease activity"/>
    <property type="evidence" value="ECO:0007669"/>
    <property type="project" value="TreeGrafter"/>
</dbReference>
<dbReference type="EMBL" id="CP053941">
    <property type="protein sequence ID" value="QKG91379.1"/>
    <property type="molecule type" value="Genomic_DNA"/>
</dbReference>
<feature type="domain" description="Polymerase/histidinol phosphatase N-terminal" evidence="2">
    <location>
        <begin position="8"/>
        <end position="74"/>
    </location>
</feature>
<dbReference type="SUPFAM" id="SSF89550">
    <property type="entry name" value="PHP domain-like"/>
    <property type="match status" value="1"/>
</dbReference>
<dbReference type="AlphaFoldDB" id="A0A7D4CQP5"/>
<evidence type="ECO:0000313" key="3">
    <source>
        <dbReference type="EMBL" id="QKG91379.1"/>
    </source>
</evidence>
<evidence type="ECO:0000259" key="2">
    <source>
        <dbReference type="SMART" id="SM00481"/>
    </source>
</evidence>
<dbReference type="Pfam" id="PF02811">
    <property type="entry name" value="PHP"/>
    <property type="match status" value="1"/>
</dbReference>
<evidence type="ECO:0000256" key="1">
    <source>
        <dbReference type="SAM" id="MobiDB-lite"/>
    </source>
</evidence>
<dbReference type="InterPro" id="IPR016195">
    <property type="entry name" value="Pol/histidinol_Pase-like"/>
</dbReference>
<dbReference type="PANTHER" id="PTHR42924">
    <property type="entry name" value="EXONUCLEASE"/>
    <property type="match status" value="1"/>
</dbReference>
<dbReference type="InterPro" id="IPR052018">
    <property type="entry name" value="PHP_domain"/>
</dbReference>
<keyword evidence="4" id="KW-1185">Reference proteome</keyword>
<sequence>MSSVTVSIDPHVHSEGSYDGHEPVELILEHAAEIGLDAVVITDHDVIRESKRAAEIAHEYGLIGIPGVEVSTAHGHLLAVGVDRMPPRGRPYAETVRWVRDRGGVAIVPHPFQRSRHGVRQRNIPTPGPADEATATPGPANEAEGEAVESAAPEPTPNGGATPEPATATEVDAIEVFNAWLFTGYRNRRARRFAAEHGYPGVAASDAHHLQYVGRAYTDLTIEGAGSVREVTADDVLAAIRRGTTTVEGRRAPIRMAAKHYVGAAGRRSAYYARTGAARGARATKRTAVDGAVAAKVAALQSAHRTRRLLSWFA</sequence>
<dbReference type="InterPro" id="IPR004013">
    <property type="entry name" value="PHP_dom"/>
</dbReference>
<dbReference type="PANTHER" id="PTHR42924:SF3">
    <property type="entry name" value="POLYMERASE_HISTIDINOL PHOSPHATASE N-TERMINAL DOMAIN-CONTAINING PROTEIN"/>
    <property type="match status" value="1"/>
</dbReference>
<feature type="region of interest" description="Disordered" evidence="1">
    <location>
        <begin position="115"/>
        <end position="165"/>
    </location>
</feature>
<dbReference type="RefSeq" id="WP_173228074.1">
    <property type="nucleotide sequence ID" value="NZ_CP053941.1"/>
</dbReference>
<dbReference type="Gene3D" id="3.20.20.140">
    <property type="entry name" value="Metal-dependent hydrolases"/>
    <property type="match status" value="1"/>
</dbReference>
<dbReference type="SMART" id="SM00481">
    <property type="entry name" value="POLIIIAc"/>
    <property type="match status" value="1"/>
</dbReference>
<reference evidence="3 4" key="1">
    <citation type="submission" date="2020-05" db="EMBL/GenBank/DDBJ databases">
        <title>Halorubrum RHB-C sp.nov., an extremely halophilic archaeon isolated from solar salt farm.</title>
        <authorList>
            <person name="Ho H."/>
            <person name="Danganan R.E."/>
            <person name="Dedeles G.R."/>
            <person name="Kim S.-G."/>
        </authorList>
    </citation>
    <scope>NUCLEOTIDE SEQUENCE [LARGE SCALE GENOMIC DNA]</scope>
    <source>
        <strain evidence="3 4">RHB-C</strain>
    </source>
</reference>
<gene>
    <name evidence="3" type="ORF">HPS36_00430</name>
</gene>
<dbReference type="NCBIfam" id="NF038032">
    <property type="entry name" value="CehA_McbA_metalo"/>
    <property type="match status" value="1"/>
</dbReference>
<dbReference type="GeneID" id="55593422"/>
<organism evidence="3 4">
    <name type="scientific">Halorubrum salinarum</name>
    <dbReference type="NCBI Taxonomy" id="2739057"/>
    <lineage>
        <taxon>Archaea</taxon>
        <taxon>Methanobacteriati</taxon>
        <taxon>Methanobacteriota</taxon>
        <taxon>Stenosarchaea group</taxon>
        <taxon>Halobacteria</taxon>
        <taxon>Halobacteriales</taxon>
        <taxon>Haloferacaceae</taxon>
        <taxon>Halorubrum</taxon>
    </lineage>
</organism>
<protein>
    <submittedName>
        <fullName evidence="3">CehA/McbA family metallohydrolase</fullName>
    </submittedName>
</protein>
<evidence type="ECO:0000313" key="4">
    <source>
        <dbReference type="Proteomes" id="UP000505020"/>
    </source>
</evidence>
<accession>A0A7D4CQP5</accession>